<name>A0A2P4YVW6_9STRA</name>
<evidence type="ECO:0000313" key="2">
    <source>
        <dbReference type="Proteomes" id="UP000237271"/>
    </source>
</evidence>
<evidence type="ECO:0000313" key="1">
    <source>
        <dbReference type="EMBL" id="POM81937.1"/>
    </source>
</evidence>
<gene>
    <name evidence="1" type="ORF">PHPALM_31</name>
</gene>
<sequence length="131" mass="15371">MFTNQQVANFYFQQVLDAQDEPVTGYCQCRCSRVRQQAPRTGYSNLVSHVRRQHPDFEEVMRSAAPAETGTLVPWIRRHSLNLFDWLRWTLHHLEPIGEGQLLDDMTCVVQHIKLTMRSELPIFFGLKLDR</sequence>
<keyword evidence="2" id="KW-1185">Reference proteome</keyword>
<dbReference type="PANTHER" id="PTHR40866:SF1">
    <property type="entry name" value="BED-TYPE DOMAIN-CONTAINING PROTEIN"/>
    <property type="match status" value="1"/>
</dbReference>
<dbReference type="OrthoDB" id="125290at2759"/>
<organism evidence="1 2">
    <name type="scientific">Phytophthora palmivora</name>
    <dbReference type="NCBI Taxonomy" id="4796"/>
    <lineage>
        <taxon>Eukaryota</taxon>
        <taxon>Sar</taxon>
        <taxon>Stramenopiles</taxon>
        <taxon>Oomycota</taxon>
        <taxon>Peronosporomycetes</taxon>
        <taxon>Peronosporales</taxon>
        <taxon>Peronosporaceae</taxon>
        <taxon>Phytophthora</taxon>
    </lineage>
</organism>
<proteinExistence type="predicted"/>
<dbReference type="AlphaFoldDB" id="A0A2P4YVW6"/>
<dbReference type="EMBL" id="NCKW01000002">
    <property type="protein sequence ID" value="POM81937.1"/>
    <property type="molecule type" value="Genomic_DNA"/>
</dbReference>
<comment type="caution">
    <text evidence="1">The sequence shown here is derived from an EMBL/GenBank/DDBJ whole genome shotgun (WGS) entry which is preliminary data.</text>
</comment>
<protein>
    <recommendedName>
        <fullName evidence="3">BED-type domain-containing protein</fullName>
    </recommendedName>
</protein>
<reference evidence="1 2" key="1">
    <citation type="journal article" date="2017" name="Genome Biol. Evol.">
        <title>Phytophthora megakarya and P. palmivora, closely related causal agents of cacao black pod rot, underwent increases in genome sizes and gene numbers by different mechanisms.</title>
        <authorList>
            <person name="Ali S.S."/>
            <person name="Shao J."/>
            <person name="Lary D.J."/>
            <person name="Kronmiller B."/>
            <person name="Shen D."/>
            <person name="Strem M.D."/>
            <person name="Amoako-Attah I."/>
            <person name="Akrofi A.Y."/>
            <person name="Begoude B.A."/>
            <person name="Ten Hoopen G.M."/>
            <person name="Coulibaly K."/>
            <person name="Kebe B.I."/>
            <person name="Melnick R.L."/>
            <person name="Guiltinan M.J."/>
            <person name="Tyler B.M."/>
            <person name="Meinhardt L.W."/>
            <person name="Bailey B.A."/>
        </authorList>
    </citation>
    <scope>NUCLEOTIDE SEQUENCE [LARGE SCALE GENOMIC DNA]</scope>
    <source>
        <strain evidence="2">sbr112.9</strain>
    </source>
</reference>
<dbReference type="PANTHER" id="PTHR40866">
    <property type="entry name" value="BED-TYPE DOMAIN-CONTAINING PROTEIN"/>
    <property type="match status" value="1"/>
</dbReference>
<evidence type="ECO:0008006" key="3">
    <source>
        <dbReference type="Google" id="ProtNLM"/>
    </source>
</evidence>
<accession>A0A2P4YVW6</accession>
<dbReference type="Proteomes" id="UP000237271">
    <property type="component" value="Unassembled WGS sequence"/>
</dbReference>